<feature type="compositionally biased region" description="Gly residues" evidence="4">
    <location>
        <begin position="7"/>
        <end position="16"/>
    </location>
</feature>
<evidence type="ECO:0000256" key="3">
    <source>
        <dbReference type="PROSITE-ProRule" id="PRU00221"/>
    </source>
</evidence>
<name>D7FNH9_ECTSI</name>
<reference evidence="6 7" key="1">
    <citation type="journal article" date="2010" name="Nature">
        <title>The Ectocarpus genome and the independent evolution of multicellularity in brown algae.</title>
        <authorList>
            <person name="Cock J.M."/>
            <person name="Sterck L."/>
            <person name="Rouze P."/>
            <person name="Scornet D."/>
            <person name="Allen A.E."/>
            <person name="Amoutzias G."/>
            <person name="Anthouard V."/>
            <person name="Artiguenave F."/>
            <person name="Aury J.M."/>
            <person name="Badger J.H."/>
            <person name="Beszteri B."/>
            <person name="Billiau K."/>
            <person name="Bonnet E."/>
            <person name="Bothwell J.H."/>
            <person name="Bowler C."/>
            <person name="Boyen C."/>
            <person name="Brownlee C."/>
            <person name="Carrano C.J."/>
            <person name="Charrier B."/>
            <person name="Cho G.Y."/>
            <person name="Coelho S.M."/>
            <person name="Collen J."/>
            <person name="Corre E."/>
            <person name="Da Silva C."/>
            <person name="Delage L."/>
            <person name="Delaroque N."/>
            <person name="Dittami S.M."/>
            <person name="Doulbeau S."/>
            <person name="Elias M."/>
            <person name="Farnham G."/>
            <person name="Gachon C.M."/>
            <person name="Gschloessl B."/>
            <person name="Heesch S."/>
            <person name="Jabbari K."/>
            <person name="Jubin C."/>
            <person name="Kawai H."/>
            <person name="Kimura K."/>
            <person name="Kloareg B."/>
            <person name="Kupper F.C."/>
            <person name="Lang D."/>
            <person name="Le Bail A."/>
            <person name="Leblanc C."/>
            <person name="Lerouge P."/>
            <person name="Lohr M."/>
            <person name="Lopez P.J."/>
            <person name="Martens C."/>
            <person name="Maumus F."/>
            <person name="Michel G."/>
            <person name="Miranda-Saavedra D."/>
            <person name="Morales J."/>
            <person name="Moreau H."/>
            <person name="Motomura T."/>
            <person name="Nagasato C."/>
            <person name="Napoli C.A."/>
            <person name="Nelson D.R."/>
            <person name="Nyvall-Collen P."/>
            <person name="Peters A.F."/>
            <person name="Pommier C."/>
            <person name="Potin P."/>
            <person name="Poulain J."/>
            <person name="Quesneville H."/>
            <person name="Read B."/>
            <person name="Rensing S.A."/>
            <person name="Ritter A."/>
            <person name="Rousvoal S."/>
            <person name="Samanta M."/>
            <person name="Samson G."/>
            <person name="Schroeder D.C."/>
            <person name="Segurens B."/>
            <person name="Strittmatter M."/>
            <person name="Tonon T."/>
            <person name="Tregear J.W."/>
            <person name="Valentin K."/>
            <person name="von Dassow P."/>
            <person name="Yamagishi T."/>
            <person name="Van de Peer Y."/>
            <person name="Wincker P."/>
        </authorList>
    </citation>
    <scope>NUCLEOTIDE SEQUENCE [LARGE SCALE GENOMIC DNA]</scope>
    <source>
        <strain evidence="7">Ec32 / CCAP1310/4</strain>
    </source>
</reference>
<dbReference type="OrthoDB" id="10251741at2759"/>
<dbReference type="EMBL" id="FN648291">
    <property type="protein sequence ID" value="CBJ25990.1"/>
    <property type="molecule type" value="Genomic_DNA"/>
</dbReference>
<feature type="region of interest" description="Disordered" evidence="4">
    <location>
        <begin position="1"/>
        <end position="24"/>
    </location>
</feature>
<dbReference type="SUPFAM" id="SSF50978">
    <property type="entry name" value="WD40 repeat-like"/>
    <property type="match status" value="1"/>
</dbReference>
<dbReference type="InterPro" id="IPR024977">
    <property type="entry name" value="Apc4-like_WD40_dom"/>
</dbReference>
<dbReference type="STRING" id="2880.D7FNH9"/>
<dbReference type="EMBL" id="FN649727">
    <property type="protein sequence ID" value="CBJ25990.1"/>
    <property type="molecule type" value="Genomic_DNA"/>
</dbReference>
<feature type="domain" description="Anaphase-promoting complex subunit 4-like WD40" evidence="5">
    <location>
        <begin position="78"/>
        <end position="125"/>
    </location>
</feature>
<evidence type="ECO:0000256" key="2">
    <source>
        <dbReference type="ARBA" id="ARBA00022737"/>
    </source>
</evidence>
<proteinExistence type="predicted"/>
<feature type="region of interest" description="Disordered" evidence="4">
    <location>
        <begin position="40"/>
        <end position="62"/>
    </location>
</feature>
<dbReference type="InterPro" id="IPR019775">
    <property type="entry name" value="WD40_repeat_CS"/>
</dbReference>
<dbReference type="PROSITE" id="PS50294">
    <property type="entry name" value="WD_REPEATS_REGION"/>
    <property type="match status" value="1"/>
</dbReference>
<keyword evidence="2" id="KW-0677">Repeat</keyword>
<dbReference type="PANTHER" id="PTHR47822">
    <property type="entry name" value="CARBOHYDRATE BINDING DOMAIN CONTAINING PROTEIN"/>
    <property type="match status" value="1"/>
</dbReference>
<evidence type="ECO:0000313" key="7">
    <source>
        <dbReference type="Proteomes" id="UP000002630"/>
    </source>
</evidence>
<dbReference type="Pfam" id="PF00400">
    <property type="entry name" value="WD40"/>
    <property type="match status" value="2"/>
</dbReference>
<dbReference type="InterPro" id="IPR036322">
    <property type="entry name" value="WD40_repeat_dom_sf"/>
</dbReference>
<organism evidence="6 7">
    <name type="scientific">Ectocarpus siliculosus</name>
    <name type="common">Brown alga</name>
    <name type="synonym">Conferva siliculosa</name>
    <dbReference type="NCBI Taxonomy" id="2880"/>
    <lineage>
        <taxon>Eukaryota</taxon>
        <taxon>Sar</taxon>
        <taxon>Stramenopiles</taxon>
        <taxon>Ochrophyta</taxon>
        <taxon>PX clade</taxon>
        <taxon>Phaeophyceae</taxon>
        <taxon>Ectocarpales</taxon>
        <taxon>Ectocarpaceae</taxon>
        <taxon>Ectocarpus</taxon>
    </lineage>
</organism>
<dbReference type="Gene3D" id="2.130.10.10">
    <property type="entry name" value="YVTN repeat-like/Quinoprotein amine dehydrogenase"/>
    <property type="match status" value="3"/>
</dbReference>
<dbReference type="AlphaFoldDB" id="D7FNH9"/>
<evidence type="ECO:0000313" key="6">
    <source>
        <dbReference type="EMBL" id="CBJ25990.1"/>
    </source>
</evidence>
<feature type="repeat" description="WD" evidence="3">
    <location>
        <begin position="222"/>
        <end position="264"/>
    </location>
</feature>
<dbReference type="InParanoid" id="D7FNH9"/>
<dbReference type="PROSITE" id="PS00678">
    <property type="entry name" value="WD_REPEATS_1"/>
    <property type="match status" value="1"/>
</dbReference>
<evidence type="ECO:0000256" key="4">
    <source>
        <dbReference type="SAM" id="MobiDB-lite"/>
    </source>
</evidence>
<gene>
    <name evidence="6" type="ORF">Esi_0018_0055</name>
</gene>
<dbReference type="Proteomes" id="UP000002630">
    <property type="component" value="Linkage Group LG02"/>
</dbReference>
<dbReference type="InterPro" id="IPR001680">
    <property type="entry name" value="WD40_rpt"/>
</dbReference>
<dbReference type="PROSITE" id="PS50082">
    <property type="entry name" value="WD_REPEATS_2"/>
    <property type="match status" value="2"/>
</dbReference>
<accession>D7FNH9</accession>
<evidence type="ECO:0000256" key="1">
    <source>
        <dbReference type="ARBA" id="ARBA00022574"/>
    </source>
</evidence>
<keyword evidence="7" id="KW-1185">Reference proteome</keyword>
<dbReference type="InterPro" id="IPR015943">
    <property type="entry name" value="WD40/YVTN_repeat-like_dom_sf"/>
</dbReference>
<dbReference type="PANTHER" id="PTHR47822:SF2">
    <property type="entry name" value="F-BOX AND WD-40 DOMAIN PROTEIN 7"/>
    <property type="match status" value="1"/>
</dbReference>
<dbReference type="Pfam" id="PF12894">
    <property type="entry name" value="ANAPC4_WD40"/>
    <property type="match status" value="1"/>
</dbReference>
<dbReference type="SMART" id="SM00320">
    <property type="entry name" value="WD40"/>
    <property type="match status" value="5"/>
</dbReference>
<dbReference type="eggNOG" id="KOG0266">
    <property type="taxonomic scope" value="Eukaryota"/>
</dbReference>
<evidence type="ECO:0000259" key="5">
    <source>
        <dbReference type="Pfam" id="PF12894"/>
    </source>
</evidence>
<sequence>MSESKDGGGSSGGGGRAPYLDVSEDKMYDSRLRGDYELHDYAHSPSNQRLKEQRESKGGGSIADRVLGARLHPGLTISENSAEVFVTRFAPEGNLLAAACGDGTIRIFHVSTGRLAYNLQSSSSQSLPTTSLRFRPAIAQSKTRNVLVSCNAGGEIQHWHITSGKCLSTIKEEDQFYALDYRKDGSVFAATGKNHTVHIYDETTKHEISLLQGGSGYGSSSAPGHSNRVFAVKFHPEDPEVLLTAGWDNTVQFWDMRVGHSVRSIFGPHISGDSLDICGNEILTGSWRPNDPLEIWDYGTAELKETIPWNRSSAQGVQPTLLYTAQFSNTADGGRYIAAGGSGANEAKIFDHTANNQLVGTVTGLPRGVFTVDFSPSPDAKKVAVAGGDASIRIIDIVEEKTADVY</sequence>
<feature type="repeat" description="WD" evidence="3">
    <location>
        <begin position="77"/>
        <end position="118"/>
    </location>
</feature>
<dbReference type="OMA" id="KVKLWHV"/>
<keyword evidence="1 3" id="KW-0853">WD repeat</keyword>
<protein>
    <recommendedName>
        <fullName evidence="5">Anaphase-promoting complex subunit 4-like WD40 domain-containing protein</fullName>
    </recommendedName>
</protein>